<sequence length="497" mass="56679">MAETSAAMVFETDVTALEEALYAQQQLLQKLNAELDVEREAAASAASEALSMILRLQGEKASLKMEASQYKRMAEEKMCHAQEALAIFEDLIYQREMEIASLEFQVHAYRYRLLSMGCNDLDVYEIKFPEDLLMQRHDNLLGEKGTNNNVKRITTVPQAMIKDPNHKRSAIERKKSVTPLPDPPSPVDETMNQEIDDSEKKLASCSTLDLNSYWEEIKKLDERMKEISDSKDHSGRNKSTLWKGGNWPSSLFSQVSIGNCIDIVREASANNSDEENSQAKKVTDHDPACSSSVQDIFEVPQATDYQSRKPCESWKITLGKPDSVTENTLDSPKKHEIERVKPILISTSTNHERKLLKPRNLLSLSRPLIQKVNLGNPPPDYKRLSWRIDRLERERNYARQEIIDGGEELNILKEILDQLKSIESEMKSWRAQKSLLPKEQFLASLQEVHAFSFSLSLSVCVYVELILCTKHVTPCHELVLICMDHDVQYKIDGELLI</sequence>
<keyword evidence="2" id="KW-1185">Reference proteome</keyword>
<gene>
    <name evidence="1" type="ORF">MANES_06G031400v8</name>
</gene>
<accession>A0ACB7HIT1</accession>
<dbReference type="EMBL" id="CM004392">
    <property type="protein sequence ID" value="KAG8651854.1"/>
    <property type="molecule type" value="Genomic_DNA"/>
</dbReference>
<reference evidence="2" key="1">
    <citation type="journal article" date="2016" name="Nat. Biotechnol.">
        <title>Sequencing wild and cultivated cassava and related species reveals extensive interspecific hybridization and genetic diversity.</title>
        <authorList>
            <person name="Bredeson J.V."/>
            <person name="Lyons J.B."/>
            <person name="Prochnik S.E."/>
            <person name="Wu G.A."/>
            <person name="Ha C.M."/>
            <person name="Edsinger-Gonzales E."/>
            <person name="Grimwood J."/>
            <person name="Schmutz J."/>
            <person name="Rabbi I.Y."/>
            <person name="Egesi C."/>
            <person name="Nauluvula P."/>
            <person name="Lebot V."/>
            <person name="Ndunguru J."/>
            <person name="Mkamilo G."/>
            <person name="Bart R.S."/>
            <person name="Setter T.L."/>
            <person name="Gleadow R.M."/>
            <person name="Kulakow P."/>
            <person name="Ferguson M.E."/>
            <person name="Rounsley S."/>
            <person name="Rokhsar D.S."/>
        </authorList>
    </citation>
    <scope>NUCLEOTIDE SEQUENCE [LARGE SCALE GENOMIC DNA]</scope>
    <source>
        <strain evidence="2">cv. AM560-2</strain>
    </source>
</reference>
<proteinExistence type="predicted"/>
<comment type="caution">
    <text evidence="1">The sequence shown here is derived from an EMBL/GenBank/DDBJ whole genome shotgun (WGS) entry which is preliminary data.</text>
</comment>
<name>A0ACB7HIT1_MANES</name>
<protein>
    <submittedName>
        <fullName evidence="1">Uncharacterized protein</fullName>
    </submittedName>
</protein>
<dbReference type="Proteomes" id="UP000091857">
    <property type="component" value="Chromosome 6"/>
</dbReference>
<organism evidence="1 2">
    <name type="scientific">Manihot esculenta</name>
    <name type="common">Cassava</name>
    <name type="synonym">Jatropha manihot</name>
    <dbReference type="NCBI Taxonomy" id="3983"/>
    <lineage>
        <taxon>Eukaryota</taxon>
        <taxon>Viridiplantae</taxon>
        <taxon>Streptophyta</taxon>
        <taxon>Embryophyta</taxon>
        <taxon>Tracheophyta</taxon>
        <taxon>Spermatophyta</taxon>
        <taxon>Magnoliopsida</taxon>
        <taxon>eudicotyledons</taxon>
        <taxon>Gunneridae</taxon>
        <taxon>Pentapetalae</taxon>
        <taxon>rosids</taxon>
        <taxon>fabids</taxon>
        <taxon>Malpighiales</taxon>
        <taxon>Euphorbiaceae</taxon>
        <taxon>Crotonoideae</taxon>
        <taxon>Manihoteae</taxon>
        <taxon>Manihot</taxon>
    </lineage>
</organism>
<evidence type="ECO:0000313" key="2">
    <source>
        <dbReference type="Proteomes" id="UP000091857"/>
    </source>
</evidence>
<evidence type="ECO:0000313" key="1">
    <source>
        <dbReference type="EMBL" id="KAG8651854.1"/>
    </source>
</evidence>